<comment type="subcellular location">
    <subcellularLocation>
        <location evidence="1">Membrane</location>
        <topology evidence="1">Single-pass type I membrane protein</topology>
    </subcellularLocation>
</comment>
<dbReference type="Gene3D" id="3.30.70.1230">
    <property type="entry name" value="Nucleotide cyclase"/>
    <property type="match status" value="1"/>
</dbReference>
<dbReference type="RefSeq" id="WP_194701621.1">
    <property type="nucleotide sequence ID" value="NZ_JADKNH010000005.1"/>
</dbReference>
<dbReference type="CDD" id="cd06225">
    <property type="entry name" value="HAMP"/>
    <property type="match status" value="1"/>
</dbReference>
<evidence type="ECO:0000256" key="11">
    <source>
        <dbReference type="SAM" id="Coils"/>
    </source>
</evidence>
<dbReference type="Proteomes" id="UP000614200">
    <property type="component" value="Unassembled WGS sequence"/>
</dbReference>
<evidence type="ECO:0000256" key="6">
    <source>
        <dbReference type="ARBA" id="ARBA00022989"/>
    </source>
</evidence>
<evidence type="ECO:0000256" key="10">
    <source>
        <dbReference type="RuleBase" id="RU000405"/>
    </source>
</evidence>
<keyword evidence="8 10" id="KW-0456">Lyase</keyword>
<gene>
    <name evidence="14" type="ORF">ISU02_09660</name>
</gene>
<dbReference type="SMART" id="SM00044">
    <property type="entry name" value="CYCc"/>
    <property type="match status" value="1"/>
</dbReference>
<sequence length="359" mass="41197">MLTIEEQYIDQLTEAIYLLVSGKQTQTIAIPEDLPDNEIRQLYEYFNKMIVELDKASDFSYSLSRGELDYEAPKGKMVLLQSYKNLQASLKHLTWVTQQIAGGDFSHKVDFMGDFSNAFNEMTRQLKEAFETIQQQNKKLEDANATIRADKERIQTLLNSILPVKVIDELNEHGYSAPRYFENVTVFFSDFVGFTKQSSDIDPVTLIDELNSIFKEFDHIVTEMDGERIKTIGDAFLAVWGMHLPLEDHAERAIEAALRMRQFLHKRNENWMLKWEVRIGLHTGNLVGGIVGETKFIYDVFGDTVNIASRMESNSEPMKINISDEVYALVKDKFMTTQRGSIFVKGKGECGMHFVEGRL</sequence>
<evidence type="ECO:0000256" key="4">
    <source>
        <dbReference type="ARBA" id="ARBA00022729"/>
    </source>
</evidence>
<dbReference type="PROSITE" id="PS00452">
    <property type="entry name" value="GUANYLATE_CYCLASE_1"/>
    <property type="match status" value="1"/>
</dbReference>
<keyword evidence="15" id="KW-1185">Reference proteome</keyword>
<dbReference type="InterPro" id="IPR029787">
    <property type="entry name" value="Nucleotide_cyclase"/>
</dbReference>
<keyword evidence="5" id="KW-0547">Nucleotide-binding</keyword>
<dbReference type="SMART" id="SM00304">
    <property type="entry name" value="HAMP"/>
    <property type="match status" value="2"/>
</dbReference>
<dbReference type="SUPFAM" id="SSF55073">
    <property type="entry name" value="Nucleotide cyclase"/>
    <property type="match status" value="1"/>
</dbReference>
<dbReference type="PROSITE" id="PS50885">
    <property type="entry name" value="HAMP"/>
    <property type="match status" value="1"/>
</dbReference>
<dbReference type="CDD" id="cd07302">
    <property type="entry name" value="CHD"/>
    <property type="match status" value="1"/>
</dbReference>
<evidence type="ECO:0000256" key="8">
    <source>
        <dbReference type="ARBA" id="ARBA00023239"/>
    </source>
</evidence>
<evidence type="ECO:0000259" key="13">
    <source>
        <dbReference type="PROSITE" id="PS50885"/>
    </source>
</evidence>
<keyword evidence="3" id="KW-0812">Transmembrane</keyword>
<dbReference type="EC" id="4.6.1.2" evidence="2"/>
<dbReference type="PANTHER" id="PTHR11920:SF335">
    <property type="entry name" value="GUANYLATE CYCLASE"/>
    <property type="match status" value="1"/>
</dbReference>
<evidence type="ECO:0000256" key="1">
    <source>
        <dbReference type="ARBA" id="ARBA00004479"/>
    </source>
</evidence>
<dbReference type="InterPro" id="IPR050401">
    <property type="entry name" value="Cyclic_nucleotide_synthase"/>
</dbReference>
<accession>A0ABR9ZSF3</accession>
<keyword evidence="9" id="KW-0141">cGMP biosynthesis</keyword>
<dbReference type="PROSITE" id="PS50125">
    <property type="entry name" value="GUANYLATE_CYCLASE_2"/>
    <property type="match status" value="1"/>
</dbReference>
<evidence type="ECO:0000256" key="9">
    <source>
        <dbReference type="ARBA" id="ARBA00023293"/>
    </source>
</evidence>
<reference evidence="14 15" key="1">
    <citation type="submission" date="2020-11" db="EMBL/GenBank/DDBJ databases">
        <title>Fusibacter basophilias sp. nov.</title>
        <authorList>
            <person name="Qiu D."/>
        </authorList>
    </citation>
    <scope>NUCLEOTIDE SEQUENCE [LARGE SCALE GENOMIC DNA]</scope>
    <source>
        <strain evidence="14 15">Q10-2</strain>
    </source>
</reference>
<comment type="caution">
    <text evidence="14">The sequence shown here is derived from an EMBL/GenBank/DDBJ whole genome shotgun (WGS) entry which is preliminary data.</text>
</comment>
<keyword evidence="11" id="KW-0175">Coiled coil</keyword>
<dbReference type="InterPro" id="IPR011645">
    <property type="entry name" value="HNOB_dom_associated"/>
</dbReference>
<feature type="domain" description="Guanylate cyclase" evidence="12">
    <location>
        <begin position="185"/>
        <end position="312"/>
    </location>
</feature>
<name>A0ABR9ZSF3_9FIRM</name>
<evidence type="ECO:0000256" key="7">
    <source>
        <dbReference type="ARBA" id="ARBA00023136"/>
    </source>
</evidence>
<dbReference type="InterPro" id="IPR001054">
    <property type="entry name" value="A/G_cyclase"/>
</dbReference>
<dbReference type="InterPro" id="IPR003660">
    <property type="entry name" value="HAMP_dom"/>
</dbReference>
<organism evidence="14 15">
    <name type="scientific">Fusibacter ferrireducens</name>
    <dbReference type="NCBI Taxonomy" id="2785058"/>
    <lineage>
        <taxon>Bacteria</taxon>
        <taxon>Bacillati</taxon>
        <taxon>Bacillota</taxon>
        <taxon>Clostridia</taxon>
        <taxon>Eubacteriales</taxon>
        <taxon>Eubacteriales Family XII. Incertae Sedis</taxon>
        <taxon>Fusibacter</taxon>
    </lineage>
</organism>
<proteinExistence type="inferred from homology"/>
<evidence type="ECO:0000313" key="15">
    <source>
        <dbReference type="Proteomes" id="UP000614200"/>
    </source>
</evidence>
<evidence type="ECO:0000256" key="5">
    <source>
        <dbReference type="ARBA" id="ARBA00022741"/>
    </source>
</evidence>
<dbReference type="Pfam" id="PF00211">
    <property type="entry name" value="Guanylate_cyc"/>
    <property type="match status" value="1"/>
</dbReference>
<evidence type="ECO:0000313" key="14">
    <source>
        <dbReference type="EMBL" id="MBF4693387.1"/>
    </source>
</evidence>
<feature type="coiled-coil region" evidence="11">
    <location>
        <begin position="119"/>
        <end position="160"/>
    </location>
</feature>
<keyword evidence="4" id="KW-0732">Signal</keyword>
<keyword evidence="6" id="KW-1133">Transmembrane helix</keyword>
<dbReference type="PANTHER" id="PTHR11920">
    <property type="entry name" value="GUANYLYL CYCLASE"/>
    <property type="match status" value="1"/>
</dbReference>
<evidence type="ECO:0000256" key="2">
    <source>
        <dbReference type="ARBA" id="ARBA00012202"/>
    </source>
</evidence>
<keyword evidence="7" id="KW-0472">Membrane</keyword>
<comment type="similarity">
    <text evidence="10">Belongs to the adenylyl cyclase class-4/guanylyl cyclase family.</text>
</comment>
<feature type="domain" description="HAMP" evidence="13">
    <location>
        <begin position="84"/>
        <end position="131"/>
    </location>
</feature>
<dbReference type="Pfam" id="PF07701">
    <property type="entry name" value="HNOBA"/>
    <property type="match status" value="1"/>
</dbReference>
<evidence type="ECO:0000259" key="12">
    <source>
        <dbReference type="PROSITE" id="PS50125"/>
    </source>
</evidence>
<evidence type="ECO:0000256" key="3">
    <source>
        <dbReference type="ARBA" id="ARBA00022692"/>
    </source>
</evidence>
<dbReference type="Gene3D" id="6.10.340.10">
    <property type="match status" value="1"/>
</dbReference>
<dbReference type="InterPro" id="IPR018297">
    <property type="entry name" value="A/G_cyclase_CS"/>
</dbReference>
<dbReference type="EMBL" id="JADKNH010000005">
    <property type="protein sequence ID" value="MBF4693387.1"/>
    <property type="molecule type" value="Genomic_DNA"/>
</dbReference>
<protein>
    <recommendedName>
        <fullName evidence="2">guanylate cyclase</fullName>
        <ecNumber evidence="2">4.6.1.2</ecNumber>
    </recommendedName>
</protein>